<dbReference type="SMART" id="SM00458">
    <property type="entry name" value="RICIN"/>
    <property type="match status" value="1"/>
</dbReference>
<feature type="domain" description="F5/8 type C" evidence="2">
    <location>
        <begin position="188"/>
        <end position="275"/>
    </location>
</feature>
<proteinExistence type="predicted"/>
<sequence>MRTFRVLGFTLPIALIATVLVAMVTAGPADAVGVANVGLPGTPRASSSAAGAGPERAFDGDRSTVWTAGGAGESWLELDLGSDHAVTGVRATLASHRKWSFVAEGSADRSTWLSLADRRYGLYGSQFSLDTTGRYRYVRLRITATEGNVPASVRELMVQGMPEANLAIGRTATADCSVSGFGPEKAIDGDSSTHWVACNNAPPHELTVDLGAARPFTAVEYHAKDQAWLQFAVLGSNDLSAWTELGRHTPQARTPLQRGQVFRFGATSTFRYVRLRLTASEFDNWVGAVELQVLGSANQAAERDLSLGTSTKASSGYQNQPPAKAVDGSSATAWVADQTPHWQAEHPGEPQWLQVDLGNAASVTRIEHSFVNSSGWTFTLQASADGSSWTTIASGPRTGQTFNHPAVGVYRFVRLTIPGSSTGGHWPNAQSLKVFGNGSPITTKWWADHGPVMRYYPKQYQIPLTTITAGLEDLKRKGYQAIELAPVHEGPRTPFAGLGATNNYAIDPLIGTMADFENLIATAHAKGMKVLIFGNAGYSHPDAPFFRKAEREQGSVERRWFDWKAAPNGAASCDNNGGTGWFLSATAGQCYWVQWTSEGVNLPAYNFGTQEWREENARILEFWLDKGIDGYGADAPRVYRNITDAISDRYITDVLNAYDIWALPEGLQPHELLVGIPQMHYNVIHDLSITHWGGSIPGFGHSRIIPAIDSGNPSALETAFKQSRDEVNQQGGSTLTAPSWELDGHLGTKVPADKRLLEIATLTTMGTQFFLHYGYHLYLPQVETIPTWTAQQQADLDTITRAPNATAALQARGLRARAHTNDDSKFYAYKRTSKNGGVTSLVVMNYQNTRQEITVNLTGLDIAMDQTPLDLVTGQPAPAITDPSYKLTLGPRRYAILDVAQAPAPSALPNGVYRVRPEVSAPTFALDVRDCQTQNGADVRIWDWISSSPCQDWQVMKVAEPDVYTIADRNTGQVLDVAGCSTADGTPVNLWPYEGRNCQQWRIIPLGDKAWQVVGVGSGKALDVAGCNPNRDAELVIYPYHGAQCQRWRFELQ</sequence>
<accession>A0ABV7YLU8</accession>
<dbReference type="InterPro" id="IPR013780">
    <property type="entry name" value="Glyco_hydro_b"/>
</dbReference>
<dbReference type="Gene3D" id="3.20.20.80">
    <property type="entry name" value="Glycosidases"/>
    <property type="match status" value="1"/>
</dbReference>
<gene>
    <name evidence="3" type="ORF">ACFOUW_34385</name>
</gene>
<dbReference type="SUPFAM" id="SSF51011">
    <property type="entry name" value="Glycosyl hydrolase domain"/>
    <property type="match status" value="1"/>
</dbReference>
<dbReference type="SMART" id="SM00642">
    <property type="entry name" value="Aamy"/>
    <property type="match status" value="1"/>
</dbReference>
<dbReference type="InterPro" id="IPR017853">
    <property type="entry name" value="GH"/>
</dbReference>
<dbReference type="RefSeq" id="WP_205119564.1">
    <property type="nucleotide sequence ID" value="NZ_JAFBCM010000001.1"/>
</dbReference>
<dbReference type="InterPro" id="IPR006047">
    <property type="entry name" value="GH13_cat_dom"/>
</dbReference>
<organism evidence="3 4">
    <name type="scientific">Tenggerimyces flavus</name>
    <dbReference type="NCBI Taxonomy" id="1708749"/>
    <lineage>
        <taxon>Bacteria</taxon>
        <taxon>Bacillati</taxon>
        <taxon>Actinomycetota</taxon>
        <taxon>Actinomycetes</taxon>
        <taxon>Propionibacteriales</taxon>
        <taxon>Nocardioidaceae</taxon>
        <taxon>Tenggerimyces</taxon>
    </lineage>
</organism>
<dbReference type="CDD" id="cd00161">
    <property type="entry name" value="beta-trefoil_Ricin-like"/>
    <property type="match status" value="1"/>
</dbReference>
<feature type="signal peptide" evidence="1">
    <location>
        <begin position="1"/>
        <end position="31"/>
    </location>
</feature>
<evidence type="ECO:0000313" key="4">
    <source>
        <dbReference type="Proteomes" id="UP001595699"/>
    </source>
</evidence>
<dbReference type="SUPFAM" id="SSF49785">
    <property type="entry name" value="Galactose-binding domain-like"/>
    <property type="match status" value="3"/>
</dbReference>
<dbReference type="InterPro" id="IPR000772">
    <property type="entry name" value="Ricin_B_lectin"/>
</dbReference>
<feature type="chain" id="PRO_5045966485" evidence="1">
    <location>
        <begin position="32"/>
        <end position="1053"/>
    </location>
</feature>
<dbReference type="InterPro" id="IPR008979">
    <property type="entry name" value="Galactose-bd-like_sf"/>
</dbReference>
<comment type="caution">
    <text evidence="3">The sequence shown here is derived from an EMBL/GenBank/DDBJ whole genome shotgun (WGS) entry which is preliminary data.</text>
</comment>
<name>A0ABV7YLU8_9ACTN</name>
<dbReference type="InterPro" id="IPR035992">
    <property type="entry name" value="Ricin_B-like_lectins"/>
</dbReference>
<keyword evidence="4" id="KW-1185">Reference proteome</keyword>
<dbReference type="Proteomes" id="UP001595699">
    <property type="component" value="Unassembled WGS sequence"/>
</dbReference>
<evidence type="ECO:0000256" key="1">
    <source>
        <dbReference type="SAM" id="SignalP"/>
    </source>
</evidence>
<protein>
    <submittedName>
        <fullName evidence="3">Discoidin domain-containing protein</fullName>
    </submittedName>
</protein>
<dbReference type="Gene3D" id="2.60.120.260">
    <property type="entry name" value="Galactose-binding domain-like"/>
    <property type="match status" value="3"/>
</dbReference>
<feature type="domain" description="F5/8 type C" evidence="2">
    <location>
        <begin position="21"/>
        <end position="161"/>
    </location>
</feature>
<dbReference type="SUPFAM" id="SSF51445">
    <property type="entry name" value="(Trans)glycosidases"/>
    <property type="match status" value="1"/>
</dbReference>
<dbReference type="Gene3D" id="2.60.40.1180">
    <property type="entry name" value="Golgi alpha-mannosidase II"/>
    <property type="match status" value="1"/>
</dbReference>
<dbReference type="Pfam" id="PF14200">
    <property type="entry name" value="RicinB_lectin_2"/>
    <property type="match status" value="2"/>
</dbReference>
<reference evidence="4" key="1">
    <citation type="journal article" date="2019" name="Int. J. Syst. Evol. Microbiol.">
        <title>The Global Catalogue of Microorganisms (GCM) 10K type strain sequencing project: providing services to taxonomists for standard genome sequencing and annotation.</title>
        <authorList>
            <consortium name="The Broad Institute Genomics Platform"/>
            <consortium name="The Broad Institute Genome Sequencing Center for Infectious Disease"/>
            <person name="Wu L."/>
            <person name="Ma J."/>
        </authorList>
    </citation>
    <scope>NUCLEOTIDE SEQUENCE [LARGE SCALE GENOMIC DNA]</scope>
    <source>
        <strain evidence="4">CGMCC 4.7241</strain>
    </source>
</reference>
<dbReference type="SUPFAM" id="SSF50370">
    <property type="entry name" value="Ricin B-like lectins"/>
    <property type="match status" value="1"/>
</dbReference>
<feature type="domain" description="F5/8 type C" evidence="2">
    <location>
        <begin position="288"/>
        <end position="437"/>
    </location>
</feature>
<dbReference type="InterPro" id="IPR000421">
    <property type="entry name" value="FA58C"/>
</dbReference>
<evidence type="ECO:0000313" key="3">
    <source>
        <dbReference type="EMBL" id="MFC3765967.1"/>
    </source>
</evidence>
<dbReference type="Pfam" id="PF00128">
    <property type="entry name" value="Alpha-amylase"/>
    <property type="match status" value="1"/>
</dbReference>
<evidence type="ECO:0000259" key="2">
    <source>
        <dbReference type="PROSITE" id="PS50022"/>
    </source>
</evidence>
<keyword evidence="1" id="KW-0732">Signal</keyword>
<dbReference type="PANTHER" id="PTHR10357">
    <property type="entry name" value="ALPHA-AMYLASE FAMILY MEMBER"/>
    <property type="match status" value="1"/>
</dbReference>
<dbReference type="PROSITE" id="PS50231">
    <property type="entry name" value="RICIN_B_LECTIN"/>
    <property type="match status" value="1"/>
</dbReference>
<dbReference type="EMBL" id="JBHRZH010000044">
    <property type="protein sequence ID" value="MFC3765967.1"/>
    <property type="molecule type" value="Genomic_DNA"/>
</dbReference>
<dbReference type="Pfam" id="PF00754">
    <property type="entry name" value="F5_F8_type_C"/>
    <property type="match status" value="3"/>
</dbReference>
<dbReference type="PANTHER" id="PTHR10357:SF179">
    <property type="entry name" value="NEUTRAL AND BASIC AMINO ACID TRANSPORT PROTEIN RBAT"/>
    <property type="match status" value="1"/>
</dbReference>
<dbReference type="PROSITE" id="PS50022">
    <property type="entry name" value="FA58C_3"/>
    <property type="match status" value="3"/>
</dbReference>
<dbReference type="Gene3D" id="2.80.10.50">
    <property type="match status" value="1"/>
</dbReference>